<dbReference type="EMBL" id="JRWM01000016">
    <property type="protein sequence ID" value="KHA60581.1"/>
    <property type="molecule type" value="Genomic_DNA"/>
</dbReference>
<feature type="compositionally biased region" description="Acidic residues" evidence="1">
    <location>
        <begin position="231"/>
        <end position="271"/>
    </location>
</feature>
<sequence>MKLNKISLALSVAGAVVLSGCGGGSSSSSDSGSSGSSTYSVKAIDGYLKGALVWLDIDGDFVLDDNEPSATSGDGGVANLDVSNVSNPGQYAVVVKAIPGQTIDEDNGPVSTGYVMSAPAGETNVTPLSTLVHVTLKQTTDDDATEEEIEQAKQDAVDKIAADLGIDPDDVLGDFIEEDLDDAAFAAETLVEQNVLPDDEEDLGDAAEGTDDTLLESANTVSSSIKTVNDTDPEDYDTIDLDTDTDGDGVPDLLDAFDDDPNEQYDLDGDGTGDNSDLDKDGDGVNNDVDVFPTNASESADFDKDKIGDNADLDDDNDGVKDTDDDYPNDNTRAGDSDGDGTDDLYDEFPDDPELVGDSDGDGVDSATDQYPGDPTRAGDSDGDGVDDLDDEFPDDITQAGDADGDGVDGLQDAFPGDASESVDTDSDGIGNNADDDDDGDGVIDSLDSDPLDDQVGATDNAKVSSALYGESYAFIFDADIEDNEVTIETMEIDNGIANLVSIAEVNSFGMFEFELGEDSDVVLTSTGWTQLDGQYSLDFSGGSEIIAYATNYPQIVSYSVSAVLTDLEGTVVSTLLTEEEVWDQFEDSSLAFSMGAFMIEAVLTPEEDLYRLYDGDSAWIFKGDGGMSDGEATSLDELTVTTSVGEQVSTGSFVGAYLSGNDGMAAAVELLENNTANFYTMDWENRDPNTFDTYATKVATGTWSDGGVTSVELIELTVPQEALTAWGELWDEDSTTLLFTVYDGVVVRGSVEKADVALDDDDLVFISKTAKDDILDAIKLPFGECYANNAESGATESDFLLAIAGCGGLESKITSEMVVGNTFERFRGDDSSRQYTFVEGGTVHVGKDGIYSFDAQWAIEETTGYLVITYEDGGVWKWALVGKETGSSSDSVSAPLTGYAIAEEGEVDKVWSVKHFETYTDDAGVSVSEIWSETYELVDKAVCPFGEMESGATEQDFDNAITAYQTCTGSTLMASNDDVSGKTILRTNSRGEMRANMYNGDGSGSSYRNGVYTGDFAWSIVDGQKIQVTDPNNTSMVYEQYVIAQRGEDSYQMVVFEPEEGAYWADEYIDSSMENVQECQTGNTEWDEVNDVPLTTATFEEYLEAIDECKSDLAEEVWFSNEFFDREDRQIVISQTGMDADEKYTFNSDGSGFYTDLGEEPSVDYNFTWTADPENKLLVVTITAGELTAIDYMAIVGTDGKLLSVKALSKANETGWPGIGEDDEGDLWSHVYMIEQVFPEE</sequence>
<proteinExistence type="predicted"/>
<reference evidence="2 3" key="1">
    <citation type="submission" date="2014-10" db="EMBL/GenBank/DDBJ databases">
        <title>Genome sequencing of Vibrio variabilis T01.</title>
        <authorList>
            <person name="Chan K.-G."/>
            <person name="Mohamad N.I."/>
        </authorList>
    </citation>
    <scope>NUCLEOTIDE SEQUENCE [LARGE SCALE GENOMIC DNA]</scope>
    <source>
        <strain evidence="2 3">T01</strain>
    </source>
</reference>
<feature type="compositionally biased region" description="Acidic residues" evidence="1">
    <location>
        <begin position="311"/>
        <end position="328"/>
    </location>
</feature>
<evidence type="ECO:0000256" key="1">
    <source>
        <dbReference type="SAM" id="MobiDB-lite"/>
    </source>
</evidence>
<dbReference type="SUPFAM" id="SSF103647">
    <property type="entry name" value="TSP type-3 repeat"/>
    <property type="match status" value="1"/>
</dbReference>
<comment type="caution">
    <text evidence="2">The sequence shown here is derived from an EMBL/GenBank/DDBJ whole genome shotgun (WGS) entry which is preliminary data.</text>
</comment>
<feature type="region of interest" description="Disordered" evidence="1">
    <location>
        <begin position="212"/>
        <end position="458"/>
    </location>
</feature>
<evidence type="ECO:0000313" key="2">
    <source>
        <dbReference type="EMBL" id="KHA60581.1"/>
    </source>
</evidence>
<gene>
    <name evidence="2" type="ORF">NL53_11000</name>
</gene>
<feature type="compositionally biased region" description="Acidic residues" evidence="1">
    <location>
        <begin position="337"/>
        <end position="363"/>
    </location>
</feature>
<organism evidence="2 3">
    <name type="scientific">Vibrio variabilis</name>
    <dbReference type="NCBI Taxonomy" id="990271"/>
    <lineage>
        <taxon>Bacteria</taxon>
        <taxon>Pseudomonadati</taxon>
        <taxon>Pseudomonadota</taxon>
        <taxon>Gammaproteobacteria</taxon>
        <taxon>Vibrionales</taxon>
        <taxon>Vibrionaceae</taxon>
        <taxon>Vibrio</taxon>
    </lineage>
</organism>
<feature type="compositionally biased region" description="Polar residues" evidence="1">
    <location>
        <begin position="216"/>
        <end position="228"/>
    </location>
</feature>
<dbReference type="RefSeq" id="WP_038214977.1">
    <property type="nucleotide sequence ID" value="NZ_JRWM01000016.1"/>
</dbReference>
<dbReference type="Proteomes" id="UP000030520">
    <property type="component" value="Unassembled WGS sequence"/>
</dbReference>
<protein>
    <submittedName>
        <fullName evidence="2">ATPase AAA</fullName>
    </submittedName>
</protein>
<dbReference type="Gene3D" id="4.10.1080.10">
    <property type="entry name" value="TSP type-3 repeat"/>
    <property type="match status" value="2"/>
</dbReference>
<keyword evidence="3" id="KW-1185">Reference proteome</keyword>
<feature type="compositionally biased region" description="Acidic residues" evidence="1">
    <location>
        <begin position="381"/>
        <end position="395"/>
    </location>
</feature>
<dbReference type="PROSITE" id="PS51257">
    <property type="entry name" value="PROKAR_LIPOPROTEIN"/>
    <property type="match status" value="1"/>
</dbReference>
<feature type="compositionally biased region" description="Acidic residues" evidence="1">
    <location>
        <begin position="434"/>
        <end position="453"/>
    </location>
</feature>
<evidence type="ECO:0000313" key="3">
    <source>
        <dbReference type="Proteomes" id="UP000030520"/>
    </source>
</evidence>
<dbReference type="InterPro" id="IPR028974">
    <property type="entry name" value="TSP_type-3_rpt"/>
</dbReference>
<accession>A0ABR4YB57</accession>
<name>A0ABR4YB57_9VIBR</name>